<evidence type="ECO:0000313" key="1">
    <source>
        <dbReference type="EMBL" id="QBM91427.1"/>
    </source>
</evidence>
<organism evidence="1">
    <name type="scientific">Salmonella sp</name>
    <dbReference type="NCBI Taxonomy" id="599"/>
    <lineage>
        <taxon>Bacteria</taxon>
        <taxon>Pseudomonadati</taxon>
        <taxon>Pseudomonadota</taxon>
        <taxon>Gammaproteobacteria</taxon>
        <taxon>Enterobacterales</taxon>
        <taxon>Enterobacteriaceae</taxon>
        <taxon>Salmonella</taxon>
    </lineage>
</organism>
<accession>A0A482ET99</accession>
<keyword evidence="1" id="KW-0614">Plasmid</keyword>
<protein>
    <submittedName>
        <fullName evidence="1">Uncharacterized protein</fullName>
    </submittedName>
</protein>
<dbReference type="EMBL" id="MK356558">
    <property type="protein sequence ID" value="QBM91427.1"/>
    <property type="molecule type" value="Genomic_DNA"/>
</dbReference>
<gene>
    <name evidence="1" type="ORF">NNIBIDOC_00097</name>
</gene>
<reference evidence="1" key="1">
    <citation type="submission" date="2019-01" db="EMBL/GenBank/DDBJ databases">
        <title>Salmonella strain 1423 plasmid sequences.</title>
        <authorList>
            <person name="Chen K."/>
            <person name="Chen S."/>
        </authorList>
    </citation>
    <scope>NUCLEOTIDE SEQUENCE</scope>
    <source>
        <strain evidence="1">Sa1423</strain>
        <plasmid evidence="1">pSa1423-160k</plasmid>
    </source>
</reference>
<proteinExistence type="predicted"/>
<sequence length="157" mass="17448">MFAVVIVFIDVKSDTADVFNCVSMASGVIGADIILILSAKTRLASSTPLTASGSSYSDCIPLTSLEIFNCLRDIISLQFPNWRRAYNGNSTLVLLSPDRTLIPVTRFVFIKLTNRLCFQRCQRNFISTALKYCLERPDCLVCALLISLIALCRLKRS</sequence>
<dbReference type="AlphaFoldDB" id="A0A482ET99"/>
<geneLocation type="plasmid" evidence="1">
    <name>pSa1423-160k</name>
</geneLocation>
<name>A0A482ET99_SALSP</name>